<feature type="transmembrane region" description="Helical" evidence="8">
    <location>
        <begin position="309"/>
        <end position="339"/>
    </location>
</feature>
<dbReference type="PANTHER" id="PTHR31145">
    <property type="entry name" value="INTEGRAL MEMBRANE PROTEIN (AFU_ORTHOLOGUE AFUA_7G01610)"/>
    <property type="match status" value="1"/>
</dbReference>
<evidence type="ECO:0000256" key="1">
    <source>
        <dbReference type="ARBA" id="ARBA00004141"/>
    </source>
</evidence>
<keyword evidence="3 8" id="KW-0812">Transmembrane</keyword>
<dbReference type="InterPro" id="IPR032800">
    <property type="entry name" value="TRP_N"/>
</dbReference>
<evidence type="ECO:0000313" key="12">
    <source>
        <dbReference type="Proteomes" id="UP000078397"/>
    </source>
</evidence>
<feature type="compositionally biased region" description="Low complexity" evidence="7">
    <location>
        <begin position="629"/>
        <end position="641"/>
    </location>
</feature>
<dbReference type="Proteomes" id="UP000078397">
    <property type="component" value="Unassembled WGS sequence"/>
</dbReference>
<feature type="chain" id="PRO_5008101567" description="ML-like domain-containing protein" evidence="9">
    <location>
        <begin position="24"/>
        <end position="651"/>
    </location>
</feature>
<feature type="transmembrane region" description="Helical" evidence="8">
    <location>
        <begin position="393"/>
        <end position="417"/>
    </location>
</feature>
<sequence>MRFFRWHFLFVSLVGLLFSPGHCIQKLESTALATCQDDSRFSASLFKVVFTPNNNSASFQIVATSTVENYVTFDVRIFAYGYQIMRKVLDPCKLDIGLCPMQASRLTNKFNQNIDPSVLKDLPGLAYSVPDLDASVRVFINVTNTDNSIACLEAKISNGKSVDQLGVKWATAIIAGLALMSSAVINFLGYFNAAAHLAANALSLFGYFQSQAVLGLMAVHLPPIVQSWTQNFQWSMGIIRVGFLQTIATWYQRATGGAASTVLDSLATISVSVQKRGIFSKRESDEASLHIVRGIERVAFLSGIESTNLFLTGVIFFIIFVFGSILAVAGFTGICQLLAKKETMKSYHFADFRRDWRVVLKGILYRVALIGFPQMTILPLWEFTRVDSPAEVALAVLFLFGLTGMLAWGASMVIRIAQRSVVLHKNPAYILFADSQVLSKWGFLYIQFRASAYYFIGISLCYIMVRSLFISLSQKSGVVQAVALLVIEAGMLITASVMRPWMDKPTNSFNIAICVINFLNAICMFIFTNVIGVPGVVVGVFGVVLFVLNAVFACVLLIMVVVSTTFIILRKNPDARYRNMGDDRASFIKSDINIGNVKELDALAATARGDEFPPMFQVKNGPSEQSLTQSRGSRSPASSQSVLSIHRGRKA</sequence>
<evidence type="ECO:0000256" key="5">
    <source>
        <dbReference type="ARBA" id="ARBA00022989"/>
    </source>
</evidence>
<name>A0A179FDW5_METCM</name>
<proteinExistence type="inferred from homology"/>
<evidence type="ECO:0000256" key="8">
    <source>
        <dbReference type="SAM" id="Phobius"/>
    </source>
</evidence>
<keyword evidence="12" id="KW-1185">Reference proteome</keyword>
<reference evidence="11 12" key="1">
    <citation type="journal article" date="2016" name="PLoS Pathog.">
        <title>Biosynthesis of antibiotic leucinostatins in bio-control fungus Purpureocillium lilacinum and their inhibition on phytophthora revealed by genome mining.</title>
        <authorList>
            <person name="Wang G."/>
            <person name="Liu Z."/>
            <person name="Lin R."/>
            <person name="Li E."/>
            <person name="Mao Z."/>
            <person name="Ling J."/>
            <person name="Yang Y."/>
            <person name="Yin W.B."/>
            <person name="Xie B."/>
        </authorList>
    </citation>
    <scope>NUCLEOTIDE SEQUENCE [LARGE SCALE GENOMIC DNA]</scope>
    <source>
        <strain evidence="11">170</strain>
    </source>
</reference>
<evidence type="ECO:0000313" key="11">
    <source>
        <dbReference type="EMBL" id="OAQ63704.1"/>
    </source>
</evidence>
<dbReference type="GO" id="GO:0055085">
    <property type="term" value="P:transmembrane transport"/>
    <property type="evidence" value="ECO:0007669"/>
    <property type="project" value="TreeGrafter"/>
</dbReference>
<dbReference type="GeneID" id="28852139"/>
<evidence type="ECO:0000256" key="2">
    <source>
        <dbReference type="ARBA" id="ARBA00010642"/>
    </source>
</evidence>
<keyword evidence="6 8" id="KW-0472">Membrane</keyword>
<feature type="transmembrane region" description="Helical" evidence="8">
    <location>
        <begin position="363"/>
        <end position="381"/>
    </location>
</feature>
<evidence type="ECO:0000256" key="4">
    <source>
        <dbReference type="ARBA" id="ARBA00022729"/>
    </source>
</evidence>
<organism evidence="11 12">
    <name type="scientific">Pochonia chlamydosporia 170</name>
    <dbReference type="NCBI Taxonomy" id="1380566"/>
    <lineage>
        <taxon>Eukaryota</taxon>
        <taxon>Fungi</taxon>
        <taxon>Dikarya</taxon>
        <taxon>Ascomycota</taxon>
        <taxon>Pezizomycotina</taxon>
        <taxon>Sordariomycetes</taxon>
        <taxon>Hypocreomycetidae</taxon>
        <taxon>Hypocreales</taxon>
        <taxon>Clavicipitaceae</taxon>
        <taxon>Pochonia</taxon>
    </lineage>
</organism>
<feature type="transmembrane region" description="Helical" evidence="8">
    <location>
        <begin position="509"/>
        <end position="530"/>
    </location>
</feature>
<dbReference type="Pfam" id="PF14558">
    <property type="entry name" value="TRP_N"/>
    <property type="match status" value="1"/>
</dbReference>
<keyword evidence="5 8" id="KW-1133">Transmembrane helix</keyword>
<dbReference type="InterPro" id="IPR010308">
    <property type="entry name" value="TRP_C"/>
</dbReference>
<dbReference type="SMART" id="SM01320">
    <property type="entry name" value="TRP_N"/>
    <property type="match status" value="1"/>
</dbReference>
<evidence type="ECO:0000256" key="3">
    <source>
        <dbReference type="ARBA" id="ARBA00022692"/>
    </source>
</evidence>
<dbReference type="PANTHER" id="PTHR31145:SF2">
    <property type="entry name" value="FLAVIN CARRIER PROTEIN 2"/>
    <property type="match status" value="1"/>
</dbReference>
<comment type="caution">
    <text evidence="11">The sequence shown here is derived from an EMBL/GenBank/DDBJ whole genome shotgun (WGS) entry which is preliminary data.</text>
</comment>
<dbReference type="AlphaFoldDB" id="A0A179FDW5"/>
<dbReference type="RefSeq" id="XP_018141284.1">
    <property type="nucleotide sequence ID" value="XM_018288145.1"/>
</dbReference>
<dbReference type="InterPro" id="IPR040241">
    <property type="entry name" value="TRP_Flc/Pkd2-like"/>
</dbReference>
<comment type="subcellular location">
    <subcellularLocation>
        <location evidence="1">Membrane</location>
        <topology evidence="1">Multi-pass membrane protein</topology>
    </subcellularLocation>
</comment>
<feature type="transmembrane region" description="Helical" evidence="8">
    <location>
        <begin position="536"/>
        <end position="569"/>
    </location>
</feature>
<keyword evidence="4 9" id="KW-0732">Signal</keyword>
<feature type="transmembrane region" description="Helical" evidence="8">
    <location>
        <begin position="204"/>
        <end position="225"/>
    </location>
</feature>
<feature type="transmembrane region" description="Helical" evidence="8">
    <location>
        <begin position="478"/>
        <end position="497"/>
    </location>
</feature>
<dbReference type="Pfam" id="PF06011">
    <property type="entry name" value="TRP"/>
    <property type="match status" value="1"/>
</dbReference>
<feature type="transmembrane region" description="Helical" evidence="8">
    <location>
        <begin position="452"/>
        <end position="472"/>
    </location>
</feature>
<feature type="region of interest" description="Disordered" evidence="7">
    <location>
        <begin position="613"/>
        <end position="651"/>
    </location>
</feature>
<accession>A0A179FDW5</accession>
<dbReference type="GO" id="GO:0016020">
    <property type="term" value="C:membrane"/>
    <property type="evidence" value="ECO:0007669"/>
    <property type="project" value="UniProtKB-SubCell"/>
</dbReference>
<protein>
    <recommendedName>
        <fullName evidence="10">ML-like domain-containing protein</fullName>
    </recommendedName>
</protein>
<gene>
    <name evidence="11" type="ORF">VFPPC_09644</name>
</gene>
<dbReference type="OrthoDB" id="5212126at2759"/>
<evidence type="ECO:0000256" key="7">
    <source>
        <dbReference type="SAM" id="MobiDB-lite"/>
    </source>
</evidence>
<feature type="transmembrane region" description="Helical" evidence="8">
    <location>
        <begin position="169"/>
        <end position="192"/>
    </location>
</feature>
<dbReference type="GO" id="GO:0009272">
    <property type="term" value="P:fungal-type cell wall biogenesis"/>
    <property type="evidence" value="ECO:0007669"/>
    <property type="project" value="TreeGrafter"/>
</dbReference>
<evidence type="ECO:0000256" key="6">
    <source>
        <dbReference type="ARBA" id="ARBA00023136"/>
    </source>
</evidence>
<feature type="signal peptide" evidence="9">
    <location>
        <begin position="1"/>
        <end position="23"/>
    </location>
</feature>
<dbReference type="STRING" id="1380566.A0A179FDW5"/>
<evidence type="ECO:0000259" key="10">
    <source>
        <dbReference type="SMART" id="SM01320"/>
    </source>
</evidence>
<comment type="similarity">
    <text evidence="2">Belongs to the transient receptor potential (TRP) ion channel family.</text>
</comment>
<dbReference type="KEGG" id="pchm:VFPPC_09644"/>
<evidence type="ECO:0000256" key="9">
    <source>
        <dbReference type="SAM" id="SignalP"/>
    </source>
</evidence>
<feature type="domain" description="ML-like" evidence="10">
    <location>
        <begin position="25"/>
        <end position="163"/>
    </location>
</feature>
<dbReference type="EMBL" id="LSBJ02000006">
    <property type="protein sequence ID" value="OAQ63704.1"/>
    <property type="molecule type" value="Genomic_DNA"/>
</dbReference>